<dbReference type="Proteomes" id="UP001292094">
    <property type="component" value="Unassembled WGS sequence"/>
</dbReference>
<proteinExistence type="predicted"/>
<evidence type="ECO:0000313" key="3">
    <source>
        <dbReference type="Proteomes" id="UP001292094"/>
    </source>
</evidence>
<feature type="region of interest" description="Disordered" evidence="1">
    <location>
        <begin position="1"/>
        <end position="22"/>
    </location>
</feature>
<gene>
    <name evidence="2" type="ORF">Pmani_005987</name>
</gene>
<evidence type="ECO:0000256" key="1">
    <source>
        <dbReference type="SAM" id="MobiDB-lite"/>
    </source>
</evidence>
<reference evidence="2" key="1">
    <citation type="submission" date="2023-11" db="EMBL/GenBank/DDBJ databases">
        <title>Genome assemblies of two species of porcelain crab, Petrolisthes cinctipes and Petrolisthes manimaculis (Anomura: Porcellanidae).</title>
        <authorList>
            <person name="Angst P."/>
        </authorList>
    </citation>
    <scope>NUCLEOTIDE SEQUENCE</scope>
    <source>
        <strain evidence="2">PB745_02</strain>
        <tissue evidence="2">Gill</tissue>
    </source>
</reference>
<dbReference type="EMBL" id="JAWZYT010000455">
    <property type="protein sequence ID" value="KAK4323286.1"/>
    <property type="molecule type" value="Genomic_DNA"/>
</dbReference>
<name>A0AAE1UK03_9EUCA</name>
<organism evidence="2 3">
    <name type="scientific">Petrolisthes manimaculis</name>
    <dbReference type="NCBI Taxonomy" id="1843537"/>
    <lineage>
        <taxon>Eukaryota</taxon>
        <taxon>Metazoa</taxon>
        <taxon>Ecdysozoa</taxon>
        <taxon>Arthropoda</taxon>
        <taxon>Crustacea</taxon>
        <taxon>Multicrustacea</taxon>
        <taxon>Malacostraca</taxon>
        <taxon>Eumalacostraca</taxon>
        <taxon>Eucarida</taxon>
        <taxon>Decapoda</taxon>
        <taxon>Pleocyemata</taxon>
        <taxon>Anomura</taxon>
        <taxon>Galatheoidea</taxon>
        <taxon>Porcellanidae</taxon>
        <taxon>Petrolisthes</taxon>
    </lineage>
</organism>
<sequence length="666" mass="72620">MGALSATADSHHQTTSRSHSHKRRFSETTISLQLKVVNLSRWWKDALDMLSEAFCKWCDSGGGGGGGGGSVGMEVEVRATTEVVASVRSVATAAAAASSVSRGQTLLQFFPDAWLTTATDSLFTVITMSKDISLVLHLLDLFWGLIWTCSIIEPGSSACHLAHTWLALATLPWMVTEVKLMDLKLVNARQFTHWSAKLKWNEDVRVKSKSIRVIAVLPGNVAPRWRCQVVRAALSEREAQVMPQIATCFPLMVQQVGSEGGQQLVGEVVGAVINSPYTATVRAAAHSFRQLLCALLHLTSLRIDKCKENENTPISLHCTVCNDPLSSSKTANPAALNHSTTTNTHVINQYLFLLSHPDKSVVSALAGNIGILVCPPGQPPPSQDSKNLIVSKEGEAILLHLNDIVKEYNPNDSTTTQTVLAVLEVLHHLVKRPLYGLTGGVLVLLVICNNNMRCIHQEATVWTNWWCISVAGDMSGDTGQDSLGPGSPHYPCPGLHSIHHTQGPLHQTQTLLSSGAGCLLWSWPQGYLDGSFPAHFGSSCLSSHQNRTRRCAEVYRSHYRHSHTIHQAVFCSENQVNELVLGLHEHRGGVLQEFSHMKTIDPSVEQQSGVSSLGLAEKGTRLMKGSQGREEGLQEIADYLSPRLLGILGFLDSKLVSSSTMYKEKR</sequence>
<comment type="caution">
    <text evidence="2">The sequence shown here is derived from an EMBL/GenBank/DDBJ whole genome shotgun (WGS) entry which is preliminary data.</text>
</comment>
<accession>A0AAE1UK03</accession>
<evidence type="ECO:0000313" key="2">
    <source>
        <dbReference type="EMBL" id="KAK4323286.1"/>
    </source>
</evidence>
<keyword evidence="3" id="KW-1185">Reference proteome</keyword>
<dbReference type="AlphaFoldDB" id="A0AAE1UK03"/>
<protein>
    <submittedName>
        <fullName evidence="2">Uncharacterized protein</fullName>
    </submittedName>
</protein>